<dbReference type="AlphaFoldDB" id="A0A139ITB8"/>
<comment type="caution">
    <text evidence="1">The sequence shown here is derived from an EMBL/GenBank/DDBJ whole genome shotgun (WGS) entry which is preliminary data.</text>
</comment>
<protein>
    <submittedName>
        <fullName evidence="1">Uncharacterized protein</fullName>
    </submittedName>
</protein>
<accession>A0A139ITB8</accession>
<gene>
    <name evidence="1" type="ORF">AC579_5901</name>
</gene>
<name>A0A139ITB8_9PEZI</name>
<reference evidence="1 2" key="1">
    <citation type="submission" date="2015-07" db="EMBL/GenBank/DDBJ databases">
        <title>Comparative genomics of the Sigatoka disease complex on banana suggests a link between parallel evolutionary changes in Pseudocercospora fijiensis and Pseudocercospora eumusae and increased virulence on the banana host.</title>
        <authorList>
            <person name="Chang T.-C."/>
            <person name="Salvucci A."/>
            <person name="Crous P.W."/>
            <person name="Stergiopoulos I."/>
        </authorList>
    </citation>
    <scope>NUCLEOTIDE SEQUENCE [LARGE SCALE GENOMIC DNA]</scope>
    <source>
        <strain evidence="1 2">CBS 116634</strain>
    </source>
</reference>
<organism evidence="1 2">
    <name type="scientific">Pseudocercospora musae</name>
    <dbReference type="NCBI Taxonomy" id="113226"/>
    <lineage>
        <taxon>Eukaryota</taxon>
        <taxon>Fungi</taxon>
        <taxon>Dikarya</taxon>
        <taxon>Ascomycota</taxon>
        <taxon>Pezizomycotina</taxon>
        <taxon>Dothideomycetes</taxon>
        <taxon>Dothideomycetidae</taxon>
        <taxon>Mycosphaerellales</taxon>
        <taxon>Mycosphaerellaceae</taxon>
        <taxon>Pseudocercospora</taxon>
    </lineage>
</organism>
<sequence>MTVVLKTRGKNEDQRPKECTETYAGDYEVLQAEGPSGLPTCAIVKEWPMLSTRIVVCYPGRTWRAMPLAPDSLSSTGFVKMSD</sequence>
<dbReference type="Proteomes" id="UP000073492">
    <property type="component" value="Unassembled WGS sequence"/>
</dbReference>
<evidence type="ECO:0000313" key="1">
    <source>
        <dbReference type="EMBL" id="KXT17890.1"/>
    </source>
</evidence>
<evidence type="ECO:0000313" key="2">
    <source>
        <dbReference type="Proteomes" id="UP000073492"/>
    </source>
</evidence>
<proteinExistence type="predicted"/>
<keyword evidence="2" id="KW-1185">Reference proteome</keyword>
<dbReference type="EMBL" id="LFZO01000013">
    <property type="protein sequence ID" value="KXT17890.1"/>
    <property type="molecule type" value="Genomic_DNA"/>
</dbReference>